<dbReference type="SUPFAM" id="SSF101386">
    <property type="entry name" value="all-alpha NTP pyrophosphatases"/>
    <property type="match status" value="1"/>
</dbReference>
<evidence type="ECO:0000313" key="18">
    <source>
        <dbReference type="Proteomes" id="UP001601058"/>
    </source>
</evidence>
<dbReference type="EC" id="3.6.1.31" evidence="15"/>
<comment type="subcellular location">
    <subcellularLocation>
        <location evidence="3 15">Cytoplasm</location>
    </subcellularLocation>
</comment>
<evidence type="ECO:0000256" key="11">
    <source>
        <dbReference type="ARBA" id="ARBA00022801"/>
    </source>
</evidence>
<evidence type="ECO:0000256" key="5">
    <source>
        <dbReference type="ARBA" id="ARBA00005204"/>
    </source>
</evidence>
<evidence type="ECO:0000256" key="3">
    <source>
        <dbReference type="ARBA" id="ARBA00004496"/>
    </source>
</evidence>
<feature type="region of interest" description="Phosphoribosyl-AMP cyclohydrolase" evidence="15">
    <location>
        <begin position="1"/>
        <end position="107"/>
    </location>
</feature>
<dbReference type="InterPro" id="IPR008179">
    <property type="entry name" value="HisE"/>
</dbReference>
<keyword evidence="14 15" id="KW-0511">Multifunctional enzyme</keyword>
<dbReference type="InterPro" id="IPR026660">
    <property type="entry name" value="PRA-CH"/>
</dbReference>
<keyword evidence="11 15" id="KW-0378">Hydrolase</keyword>
<evidence type="ECO:0000256" key="6">
    <source>
        <dbReference type="ARBA" id="ARBA00007731"/>
    </source>
</evidence>
<dbReference type="NCBIfam" id="NF002747">
    <property type="entry name" value="PRK02759.1"/>
    <property type="match status" value="1"/>
</dbReference>
<dbReference type="GO" id="GO:0004635">
    <property type="term" value="F:phosphoribosyl-AMP cyclohydrolase activity"/>
    <property type="evidence" value="ECO:0007669"/>
    <property type="project" value="UniProtKB-EC"/>
</dbReference>
<dbReference type="Pfam" id="PF01503">
    <property type="entry name" value="PRA-PH"/>
    <property type="match status" value="1"/>
</dbReference>
<dbReference type="HAMAP" id="MF_01019">
    <property type="entry name" value="HisIE"/>
    <property type="match status" value="1"/>
</dbReference>
<dbReference type="InterPro" id="IPR021130">
    <property type="entry name" value="PRib-ATP_PPHydrolase-like"/>
</dbReference>
<dbReference type="GO" id="GO:0004636">
    <property type="term" value="F:phosphoribosyl-ATP diphosphatase activity"/>
    <property type="evidence" value="ECO:0007669"/>
    <property type="project" value="UniProtKB-EC"/>
</dbReference>
<evidence type="ECO:0000256" key="8">
    <source>
        <dbReference type="ARBA" id="ARBA00022490"/>
    </source>
</evidence>
<dbReference type="SUPFAM" id="SSF141734">
    <property type="entry name" value="HisI-like"/>
    <property type="match status" value="1"/>
</dbReference>
<comment type="catalytic activity">
    <reaction evidence="2 15">
        <text>1-(5-phospho-beta-D-ribosyl)-ATP + H2O = 1-(5-phospho-beta-D-ribosyl)-5'-AMP + diphosphate + H(+)</text>
        <dbReference type="Rhea" id="RHEA:22828"/>
        <dbReference type="ChEBI" id="CHEBI:15377"/>
        <dbReference type="ChEBI" id="CHEBI:15378"/>
        <dbReference type="ChEBI" id="CHEBI:33019"/>
        <dbReference type="ChEBI" id="CHEBI:59457"/>
        <dbReference type="ChEBI" id="CHEBI:73183"/>
        <dbReference type="EC" id="3.6.1.31"/>
    </reaction>
</comment>
<dbReference type="HAMAP" id="MF_01020">
    <property type="entry name" value="HisE"/>
    <property type="match status" value="1"/>
</dbReference>
<dbReference type="InterPro" id="IPR002496">
    <property type="entry name" value="PRib_AMP_CycHydrolase_dom"/>
</dbReference>
<comment type="similarity">
    <text evidence="6 15">In the C-terminal section; belongs to the PRA-PH family.</text>
</comment>
<evidence type="ECO:0000256" key="9">
    <source>
        <dbReference type="ARBA" id="ARBA00022605"/>
    </source>
</evidence>
<evidence type="ECO:0000256" key="14">
    <source>
        <dbReference type="ARBA" id="ARBA00023268"/>
    </source>
</evidence>
<evidence type="ECO:0000256" key="15">
    <source>
        <dbReference type="HAMAP-Rule" id="MF_01019"/>
    </source>
</evidence>
<dbReference type="NCBIfam" id="TIGR03188">
    <property type="entry name" value="histidine_hisI"/>
    <property type="match status" value="1"/>
</dbReference>
<gene>
    <name evidence="15 17" type="primary">hisIE</name>
    <name evidence="15" type="synonym">hisI</name>
    <name evidence="17" type="ORF">ACFYKT_09450</name>
</gene>
<comment type="catalytic activity">
    <reaction evidence="1 15">
        <text>1-(5-phospho-beta-D-ribosyl)-5'-AMP + H2O = 1-(5-phospho-beta-D-ribosyl)-5-[(5-phospho-beta-D-ribosylamino)methylideneamino]imidazole-4-carboxamide</text>
        <dbReference type="Rhea" id="RHEA:20049"/>
        <dbReference type="ChEBI" id="CHEBI:15377"/>
        <dbReference type="ChEBI" id="CHEBI:58435"/>
        <dbReference type="ChEBI" id="CHEBI:59457"/>
        <dbReference type="EC" id="3.5.4.19"/>
    </reaction>
</comment>
<dbReference type="EC" id="3.5.4.19" evidence="15"/>
<evidence type="ECO:0000256" key="2">
    <source>
        <dbReference type="ARBA" id="ARBA00001460"/>
    </source>
</evidence>
<evidence type="ECO:0000256" key="12">
    <source>
        <dbReference type="ARBA" id="ARBA00022840"/>
    </source>
</evidence>
<dbReference type="Proteomes" id="UP001601058">
    <property type="component" value="Unassembled WGS sequence"/>
</dbReference>
<dbReference type="EMBL" id="JBIACJ010000004">
    <property type="protein sequence ID" value="MFE8696561.1"/>
    <property type="molecule type" value="Genomic_DNA"/>
</dbReference>
<name>A0ABW6JXI5_9BACI</name>
<comment type="similarity">
    <text evidence="7 15">In the N-terminal section; belongs to the PRA-CH family.</text>
</comment>
<dbReference type="PANTHER" id="PTHR42945:SF9">
    <property type="entry name" value="HISTIDINE BIOSYNTHESIS BIFUNCTIONAL PROTEIN HISIE"/>
    <property type="match status" value="1"/>
</dbReference>
<comment type="caution">
    <text evidence="17">The sequence shown here is derived from an EMBL/GenBank/DDBJ whole genome shotgun (WGS) entry which is preliminary data.</text>
</comment>
<evidence type="ECO:0000259" key="16">
    <source>
        <dbReference type="Pfam" id="PF01502"/>
    </source>
</evidence>
<evidence type="ECO:0000256" key="7">
    <source>
        <dbReference type="ARBA" id="ARBA00008299"/>
    </source>
</evidence>
<evidence type="ECO:0000256" key="10">
    <source>
        <dbReference type="ARBA" id="ARBA00022741"/>
    </source>
</evidence>
<protein>
    <recommendedName>
        <fullName evidence="15">Histidine biosynthesis bifunctional protein HisIE</fullName>
    </recommendedName>
    <domain>
        <recommendedName>
            <fullName evidence="15">Phosphoribosyl-AMP cyclohydrolase</fullName>
            <shortName evidence="15">PRA-CH</shortName>
            <ecNumber evidence="15">3.5.4.19</ecNumber>
        </recommendedName>
    </domain>
    <domain>
        <recommendedName>
            <fullName evidence="15">Phosphoribosyl-ATP pyrophosphatase</fullName>
            <shortName evidence="15">PRA-PH</shortName>
            <ecNumber evidence="15">3.6.1.31</ecNumber>
        </recommendedName>
    </domain>
</protein>
<sequence>MNVRFDEKGLVPAIVQDAVTKEVLTLAYMNQESLEKSLSTGETWFFSRSRQELWHKGATSGNTQKIVGMKVDCDQDAIVVLVEPAGPACHKGETSCFAEKLSGKSDILFKLEQVIADRELKRPEGAYTTYLFEKGLDKILKKIGEESAEVIIAAKNRDSEELKWEAADLIYHLLVLLKEQNLPFSEILNVLEQRHEPKPAE</sequence>
<reference evidence="17 18" key="1">
    <citation type="submission" date="2024-08" db="EMBL/GenBank/DDBJ databases">
        <title>Two novel Cytobacillus novel species.</title>
        <authorList>
            <person name="Liu G."/>
        </authorList>
    </citation>
    <scope>NUCLEOTIDE SEQUENCE [LARGE SCALE GENOMIC DNA]</scope>
    <source>
        <strain evidence="17 18">FJAT-53684</strain>
    </source>
</reference>
<keyword evidence="18" id="KW-1185">Reference proteome</keyword>
<organism evidence="17 18">
    <name type="scientific">Cytobacillus mangrovibacter</name>
    <dbReference type="NCBI Taxonomy" id="3299024"/>
    <lineage>
        <taxon>Bacteria</taxon>
        <taxon>Bacillati</taxon>
        <taxon>Bacillota</taxon>
        <taxon>Bacilli</taxon>
        <taxon>Bacillales</taxon>
        <taxon>Bacillaceae</taxon>
        <taxon>Cytobacillus</taxon>
    </lineage>
</organism>
<keyword evidence="9 15" id="KW-0028">Amino-acid biosynthesis</keyword>
<evidence type="ECO:0000256" key="4">
    <source>
        <dbReference type="ARBA" id="ARBA00005169"/>
    </source>
</evidence>
<dbReference type="NCBIfam" id="NF000768">
    <property type="entry name" value="PRK00051.1"/>
    <property type="match status" value="1"/>
</dbReference>
<keyword evidence="13 15" id="KW-0368">Histidine biosynthesis</keyword>
<dbReference type="Pfam" id="PF01502">
    <property type="entry name" value="PRA-CH"/>
    <property type="match status" value="1"/>
</dbReference>
<dbReference type="Gene3D" id="3.10.20.810">
    <property type="entry name" value="Phosphoribosyl-AMP cyclohydrolase"/>
    <property type="match status" value="1"/>
</dbReference>
<evidence type="ECO:0000313" key="17">
    <source>
        <dbReference type="EMBL" id="MFE8696561.1"/>
    </source>
</evidence>
<evidence type="ECO:0000256" key="13">
    <source>
        <dbReference type="ARBA" id="ARBA00023102"/>
    </source>
</evidence>
<keyword evidence="10 15" id="KW-0547">Nucleotide-binding</keyword>
<dbReference type="Gene3D" id="1.10.287.1080">
    <property type="entry name" value="MazG-like"/>
    <property type="match status" value="1"/>
</dbReference>
<feature type="region of interest" description="Phosphoribosyl-ATP pyrophosphohydrolase" evidence="15">
    <location>
        <begin position="108"/>
        <end position="201"/>
    </location>
</feature>
<keyword evidence="8 15" id="KW-0963">Cytoplasm</keyword>
<feature type="domain" description="Phosphoribosyl-AMP cyclohydrolase" evidence="16">
    <location>
        <begin position="26"/>
        <end position="97"/>
    </location>
</feature>
<comment type="pathway">
    <text evidence="4 15">Amino-acid biosynthesis; L-histidine biosynthesis; L-histidine from 5-phospho-alpha-D-ribose 1-diphosphate: step 3/9.</text>
</comment>
<dbReference type="InterPro" id="IPR023019">
    <property type="entry name" value="His_synth_HisIE"/>
</dbReference>
<dbReference type="InterPro" id="IPR038019">
    <property type="entry name" value="PRib_AMP_CycHydrolase_sf"/>
</dbReference>
<keyword evidence="12 15" id="KW-0067">ATP-binding</keyword>
<dbReference type="PANTHER" id="PTHR42945">
    <property type="entry name" value="HISTIDINE BIOSYNTHESIS BIFUNCTIONAL PROTEIN"/>
    <property type="match status" value="1"/>
</dbReference>
<proteinExistence type="inferred from homology"/>
<evidence type="ECO:0000256" key="1">
    <source>
        <dbReference type="ARBA" id="ARBA00000024"/>
    </source>
</evidence>
<dbReference type="RefSeq" id="WP_389218761.1">
    <property type="nucleotide sequence ID" value="NZ_JBIACJ010000004.1"/>
</dbReference>
<accession>A0ABW6JXI5</accession>
<dbReference type="HAMAP" id="MF_01021">
    <property type="entry name" value="HisI"/>
    <property type="match status" value="1"/>
</dbReference>
<dbReference type="CDD" id="cd11534">
    <property type="entry name" value="NTP-PPase_HisIE_like"/>
    <property type="match status" value="1"/>
</dbReference>
<comment type="pathway">
    <text evidence="5 15">Amino-acid biosynthesis; L-histidine biosynthesis; L-histidine from 5-phospho-alpha-D-ribose 1-diphosphate: step 2/9.</text>
</comment>